<dbReference type="EMBL" id="CAAGWG010000043">
    <property type="protein sequence ID" value="VGD44296.1"/>
    <property type="molecule type" value="Genomic_DNA"/>
</dbReference>
<evidence type="ECO:0000313" key="6">
    <source>
        <dbReference type="Proteomes" id="UP000258905"/>
    </source>
</evidence>
<reference evidence="5 6" key="1">
    <citation type="submission" date="2018-08" db="EMBL/GenBank/DDBJ databases">
        <authorList>
            <consortium name="Pathogen Informatics"/>
        </authorList>
    </citation>
    <scope>NUCLEOTIDE SEQUENCE [LARGE SCALE GENOMIC DNA]</scope>
    <source>
        <strain evidence="4 8">5012STDY7312589</strain>
        <strain evidence="1 6">EuSCAPE_GR003</strain>
        <strain evidence="3 5">EuSCAPE_IT093</strain>
        <strain evidence="2 7">EuSCAPE_UK014</strain>
    </source>
</reference>
<dbReference type="EMBL" id="UKUT01000029">
    <property type="protein sequence ID" value="SYH37833.1"/>
    <property type="molecule type" value="Genomic_DNA"/>
</dbReference>
<name>A0A0J2ILK2_KLEPN</name>
<protein>
    <submittedName>
        <fullName evidence="3">Uncharacterized protein</fullName>
    </submittedName>
</protein>
<dbReference type="EMBL" id="UJHH01000054">
    <property type="protein sequence ID" value="SWF77812.1"/>
    <property type="molecule type" value="Genomic_DNA"/>
</dbReference>
<evidence type="ECO:0000313" key="7">
    <source>
        <dbReference type="Proteomes" id="UP000259364"/>
    </source>
</evidence>
<dbReference type="Proteomes" id="UP000259364">
    <property type="component" value="Unassembled WGS sequence"/>
</dbReference>
<proteinExistence type="predicted"/>
<sequence>MEKRHLRGLAVLPHMLVPCLFTESVGNFACVRSARRSLTAGA</sequence>
<gene>
    <name evidence="4" type="ORF">SAMEA104567804_05256</name>
    <name evidence="3" type="ORF">SAMEA3515122_05238</name>
    <name evidence="1" type="ORF">SAMEA3649591_05266</name>
    <name evidence="2" type="ORF">SAMEA3720909_05431</name>
</gene>
<accession>A0A0J2ILK2</accession>
<evidence type="ECO:0000313" key="8">
    <source>
        <dbReference type="Proteomes" id="UP000294876"/>
    </source>
</evidence>
<dbReference type="Proteomes" id="UP000258905">
    <property type="component" value="Unassembled WGS sequence"/>
</dbReference>
<evidence type="ECO:0000313" key="4">
    <source>
        <dbReference type="EMBL" id="VGD44296.1"/>
    </source>
</evidence>
<dbReference type="EMBL" id="UIUC01000041">
    <property type="protein sequence ID" value="SVN67206.1"/>
    <property type="molecule type" value="Genomic_DNA"/>
</dbReference>
<evidence type="ECO:0000313" key="2">
    <source>
        <dbReference type="EMBL" id="SWF77812.1"/>
    </source>
</evidence>
<organism evidence="3 5">
    <name type="scientific">Klebsiella pneumoniae</name>
    <dbReference type="NCBI Taxonomy" id="573"/>
    <lineage>
        <taxon>Bacteria</taxon>
        <taxon>Pseudomonadati</taxon>
        <taxon>Pseudomonadota</taxon>
        <taxon>Gammaproteobacteria</taxon>
        <taxon>Enterobacterales</taxon>
        <taxon>Enterobacteriaceae</taxon>
        <taxon>Klebsiella/Raoultella group</taxon>
        <taxon>Klebsiella</taxon>
        <taxon>Klebsiella pneumoniae complex</taxon>
    </lineage>
</organism>
<dbReference type="Proteomes" id="UP000258673">
    <property type="component" value="Unassembled WGS sequence"/>
</dbReference>
<evidence type="ECO:0000313" key="1">
    <source>
        <dbReference type="EMBL" id="SVN67206.1"/>
    </source>
</evidence>
<comment type="caution">
    <text evidence="3">The sequence shown here is derived from an EMBL/GenBank/DDBJ whole genome shotgun (WGS) entry which is preliminary data.</text>
</comment>
<evidence type="ECO:0000313" key="5">
    <source>
        <dbReference type="Proteomes" id="UP000258673"/>
    </source>
</evidence>
<accession>A0A383P0B6</accession>
<evidence type="ECO:0000313" key="3">
    <source>
        <dbReference type="EMBL" id="SYH37833.1"/>
    </source>
</evidence>
<dbReference type="Proteomes" id="UP000294876">
    <property type="component" value="Unassembled WGS sequence"/>
</dbReference>
<dbReference type="AlphaFoldDB" id="A0A0J2ILK2"/>